<reference evidence="1" key="1">
    <citation type="journal article" date="2015" name="Nature">
        <title>Complex archaea that bridge the gap between prokaryotes and eukaryotes.</title>
        <authorList>
            <person name="Spang A."/>
            <person name="Saw J.H."/>
            <person name="Jorgensen S.L."/>
            <person name="Zaremba-Niedzwiedzka K."/>
            <person name="Martijn J."/>
            <person name="Lind A.E."/>
            <person name="van Eijk R."/>
            <person name="Schleper C."/>
            <person name="Guy L."/>
            <person name="Ettema T.J."/>
        </authorList>
    </citation>
    <scope>NUCLEOTIDE SEQUENCE</scope>
</reference>
<feature type="non-terminal residue" evidence="1">
    <location>
        <position position="60"/>
    </location>
</feature>
<proteinExistence type="predicted"/>
<dbReference type="AlphaFoldDB" id="A0A0F9BUR8"/>
<sequence length="60" mass="6317">MRRFSKLRTARKRGHALQRVQYAEVASVSAGRDLAGLNGGEDGAVRLVGVGAVVEPAVGR</sequence>
<protein>
    <submittedName>
        <fullName evidence="1">Uncharacterized protein</fullName>
    </submittedName>
</protein>
<comment type="caution">
    <text evidence="1">The sequence shown here is derived from an EMBL/GenBank/DDBJ whole genome shotgun (WGS) entry which is preliminary data.</text>
</comment>
<gene>
    <name evidence="1" type="ORF">LCGC14_2403610</name>
</gene>
<organism evidence="1">
    <name type="scientific">marine sediment metagenome</name>
    <dbReference type="NCBI Taxonomy" id="412755"/>
    <lineage>
        <taxon>unclassified sequences</taxon>
        <taxon>metagenomes</taxon>
        <taxon>ecological metagenomes</taxon>
    </lineage>
</organism>
<dbReference type="EMBL" id="LAZR01036154">
    <property type="protein sequence ID" value="KKL25604.1"/>
    <property type="molecule type" value="Genomic_DNA"/>
</dbReference>
<name>A0A0F9BUR8_9ZZZZ</name>
<accession>A0A0F9BUR8</accession>
<evidence type="ECO:0000313" key="1">
    <source>
        <dbReference type="EMBL" id="KKL25604.1"/>
    </source>
</evidence>